<keyword evidence="3" id="KW-1185">Reference proteome</keyword>
<dbReference type="PANTHER" id="PTHR21329">
    <property type="entry name" value="PHOSPHATIDYLINOSITOL N-ACETYLGLUCOSAMINYLTRANSFERASE SUBUNIT Q-RELATED"/>
    <property type="match status" value="1"/>
</dbReference>
<evidence type="ECO:0000313" key="2">
    <source>
        <dbReference type="EMBL" id="KAL0068313.1"/>
    </source>
</evidence>
<accession>A0ABR3A5P6</accession>
<feature type="transmembrane region" description="Helical" evidence="1">
    <location>
        <begin position="64"/>
        <end position="87"/>
    </location>
</feature>
<evidence type="ECO:0000256" key="1">
    <source>
        <dbReference type="SAM" id="Phobius"/>
    </source>
</evidence>
<evidence type="ECO:0000313" key="3">
    <source>
        <dbReference type="Proteomes" id="UP001437256"/>
    </source>
</evidence>
<dbReference type="InterPro" id="IPR007720">
    <property type="entry name" value="PigQ/GPI1"/>
</dbReference>
<name>A0ABR3A5P6_9AGAR</name>
<dbReference type="PANTHER" id="PTHR21329:SF3">
    <property type="entry name" value="PHOSPHATIDYLINOSITOL N-ACETYLGLUCOSAMINYLTRANSFERASE SUBUNIT Q"/>
    <property type="match status" value="1"/>
</dbReference>
<gene>
    <name evidence="2" type="primary">gpi1</name>
    <name evidence="2" type="ORF">AAF712_004700</name>
</gene>
<protein>
    <submittedName>
        <fullName evidence="2">Pig-Q</fullName>
    </submittedName>
</protein>
<dbReference type="Proteomes" id="UP001437256">
    <property type="component" value="Unassembled WGS sequence"/>
</dbReference>
<comment type="caution">
    <text evidence="2">The sequence shown here is derived from an EMBL/GenBank/DDBJ whole genome shotgun (WGS) entry which is preliminary data.</text>
</comment>
<proteinExistence type="predicted"/>
<reference evidence="2 3" key="1">
    <citation type="submission" date="2024-05" db="EMBL/GenBank/DDBJ databases">
        <title>A draft genome resource for the thread blight pathogen Marasmius tenuissimus strain MS-2.</title>
        <authorList>
            <person name="Yulfo-Soto G.E."/>
            <person name="Baruah I.K."/>
            <person name="Amoako-Attah I."/>
            <person name="Bukari Y."/>
            <person name="Meinhardt L.W."/>
            <person name="Bailey B.A."/>
            <person name="Cohen S.P."/>
        </authorList>
    </citation>
    <scope>NUCLEOTIDE SEQUENCE [LARGE SCALE GENOMIC DNA]</scope>
    <source>
        <strain evidence="2 3">MS-2</strain>
    </source>
</reference>
<keyword evidence="1" id="KW-0812">Transmembrane</keyword>
<sequence length="155" mass="17594">MAISLFCDLLTVFTAHIYVCYVITNAVYARVLRTVGSLWNLFRGKRYNVLRNRTDSWEYDVDQLLFGTILFTLLAFLFPTVLVYYLLFALMRLGTILIQASLETQLAFMNHFPLFALMLRVKDPSRLPGGLYFSHNTSPTATSPILVLELGSGLA</sequence>
<organism evidence="2 3">
    <name type="scientific">Marasmius tenuissimus</name>
    <dbReference type="NCBI Taxonomy" id="585030"/>
    <lineage>
        <taxon>Eukaryota</taxon>
        <taxon>Fungi</taxon>
        <taxon>Dikarya</taxon>
        <taxon>Basidiomycota</taxon>
        <taxon>Agaricomycotina</taxon>
        <taxon>Agaricomycetes</taxon>
        <taxon>Agaricomycetidae</taxon>
        <taxon>Agaricales</taxon>
        <taxon>Marasmiineae</taxon>
        <taxon>Marasmiaceae</taxon>
        <taxon>Marasmius</taxon>
    </lineage>
</organism>
<dbReference type="EMBL" id="JBBXMP010000019">
    <property type="protein sequence ID" value="KAL0068313.1"/>
    <property type="molecule type" value="Genomic_DNA"/>
</dbReference>
<keyword evidence="1" id="KW-0472">Membrane</keyword>
<dbReference type="Pfam" id="PF05024">
    <property type="entry name" value="Gpi1"/>
    <property type="match status" value="1"/>
</dbReference>
<keyword evidence="1" id="KW-1133">Transmembrane helix</keyword>